<dbReference type="GO" id="GO:0051539">
    <property type="term" value="F:4 iron, 4 sulfur cluster binding"/>
    <property type="evidence" value="ECO:0007669"/>
    <property type="project" value="UniProtKB-UniRule"/>
</dbReference>
<evidence type="ECO:0000256" key="2">
    <source>
        <dbReference type="ARBA" id="ARBA00002819"/>
    </source>
</evidence>
<keyword evidence="11 14" id="KW-0411">Iron-sulfur</keyword>
<dbReference type="Gene3D" id="3.30.70.20">
    <property type="match status" value="1"/>
</dbReference>
<evidence type="ECO:0000256" key="9">
    <source>
        <dbReference type="ARBA" id="ARBA00023002"/>
    </source>
</evidence>
<evidence type="ECO:0000313" key="15">
    <source>
        <dbReference type="EMBL" id="APX89559.1"/>
    </source>
</evidence>
<dbReference type="EC" id="1.5.5.1" evidence="14"/>
<evidence type="ECO:0000256" key="5">
    <source>
        <dbReference type="ARBA" id="ARBA00022630"/>
    </source>
</evidence>
<comment type="function">
    <text evidence="2 14">Accepts electrons from ETF and reduces ubiquinone.</text>
</comment>
<evidence type="ECO:0000256" key="7">
    <source>
        <dbReference type="ARBA" id="ARBA00022827"/>
    </source>
</evidence>
<dbReference type="Gene3D" id="3.30.9.90">
    <property type="match status" value="1"/>
</dbReference>
<evidence type="ECO:0000256" key="10">
    <source>
        <dbReference type="ARBA" id="ARBA00023004"/>
    </source>
</evidence>
<dbReference type="SUPFAM" id="SSF51905">
    <property type="entry name" value="FAD/NAD(P)-binding domain"/>
    <property type="match status" value="1"/>
</dbReference>
<gene>
    <name evidence="15" type="ORF">BV394_07395</name>
</gene>
<dbReference type="InterPro" id="IPR049398">
    <property type="entry name" value="ETF-QO/FixC_UQ-bd"/>
</dbReference>
<dbReference type="EMBL" id="CP019124">
    <property type="protein sequence ID" value="APX89559.1"/>
    <property type="molecule type" value="Genomic_DNA"/>
</dbReference>
<keyword evidence="4" id="KW-0004">4Fe-4S</keyword>
<name>A0A1U7DI30_9RHOB</name>
<comment type="cofactor">
    <cofactor evidence="1 14">
        <name>FAD</name>
        <dbReference type="ChEBI" id="CHEBI:57692"/>
    </cofactor>
</comment>
<dbReference type="Pfam" id="PF13450">
    <property type="entry name" value="NAD_binding_8"/>
    <property type="match status" value="1"/>
</dbReference>
<evidence type="ECO:0000256" key="13">
    <source>
        <dbReference type="ARBA" id="ARBA00052682"/>
    </source>
</evidence>
<evidence type="ECO:0000256" key="4">
    <source>
        <dbReference type="ARBA" id="ARBA00022485"/>
    </source>
</evidence>
<dbReference type="SUPFAM" id="SSF54862">
    <property type="entry name" value="4Fe-4S ferredoxins"/>
    <property type="match status" value="1"/>
</dbReference>
<dbReference type="Proteomes" id="UP000187266">
    <property type="component" value="Chromosome"/>
</dbReference>
<accession>A0A1U7DI30</accession>
<keyword evidence="6 14" id="KW-0479">Metal-binding</keyword>
<dbReference type="Pfam" id="PF05187">
    <property type="entry name" value="Fer4_ETF_QO"/>
    <property type="match status" value="1"/>
</dbReference>
<dbReference type="GO" id="GO:0046872">
    <property type="term" value="F:metal ion binding"/>
    <property type="evidence" value="ECO:0007669"/>
    <property type="project" value="UniProtKB-KW"/>
</dbReference>
<dbReference type="InterPro" id="IPR036188">
    <property type="entry name" value="FAD/NAD-bd_sf"/>
</dbReference>
<dbReference type="GO" id="GO:0004174">
    <property type="term" value="F:electron-transferring-flavoprotein dehydrogenase activity"/>
    <property type="evidence" value="ECO:0007669"/>
    <property type="project" value="UniProtKB-UniRule"/>
</dbReference>
<dbReference type="PANTHER" id="PTHR10617:SF107">
    <property type="entry name" value="ELECTRON TRANSFER FLAVOPROTEIN-UBIQUINONE OXIDOREDUCTASE, MITOCHONDRIAL"/>
    <property type="match status" value="1"/>
</dbReference>
<keyword evidence="16" id="KW-1185">Reference proteome</keyword>
<accession>A0A2M9DDA7</accession>
<comment type="cofactor">
    <cofactor evidence="14">
        <name>[4Fe-4S] cluster</name>
        <dbReference type="ChEBI" id="CHEBI:49883"/>
    </cofactor>
    <text evidence="14">Binds 1 [4Fe-4S] cluster.</text>
</comment>
<keyword evidence="3 14" id="KW-0813">Transport</keyword>
<keyword evidence="7 14" id="KW-0274">FAD</keyword>
<dbReference type="SUPFAM" id="SSF54373">
    <property type="entry name" value="FAD-linked reductases, C-terminal domain"/>
    <property type="match status" value="1"/>
</dbReference>
<reference evidence="15 16" key="1">
    <citation type="submission" date="2017-01" db="EMBL/GenBank/DDBJ databases">
        <title>Genomic analysis of Xuhuaishuia manganoxidans DY6-4.</title>
        <authorList>
            <person name="Wang X."/>
        </authorList>
    </citation>
    <scope>NUCLEOTIDE SEQUENCE [LARGE SCALE GENOMIC DNA]</scope>
    <source>
        <strain evidence="15 16">DY6-4</strain>
    </source>
</reference>
<evidence type="ECO:0000256" key="11">
    <source>
        <dbReference type="ARBA" id="ARBA00023014"/>
    </source>
</evidence>
<dbReference type="FunFam" id="3.30.70.20:FF:000012">
    <property type="entry name" value="Electron transfer flavoprotein-ubiquinone oxidoreductase, mitochondrial"/>
    <property type="match status" value="1"/>
</dbReference>
<keyword evidence="12 14" id="KW-0830">Ubiquinone</keyword>
<dbReference type="InterPro" id="IPR040156">
    <property type="entry name" value="ETF-QO"/>
</dbReference>
<protein>
    <recommendedName>
        <fullName evidence="14">Electron transfer flavoprotein-ubiquinone oxidoreductase</fullName>
        <shortName evidence="14">ETF-QO</shortName>
        <ecNumber evidence="14">1.5.5.1</ecNumber>
    </recommendedName>
</protein>
<evidence type="ECO:0000256" key="3">
    <source>
        <dbReference type="ARBA" id="ARBA00022448"/>
    </source>
</evidence>
<dbReference type="PRINTS" id="PR00420">
    <property type="entry name" value="RNGMNOXGNASE"/>
</dbReference>
<evidence type="ECO:0000313" key="16">
    <source>
        <dbReference type="Proteomes" id="UP000187266"/>
    </source>
</evidence>
<dbReference type="Gene3D" id="3.50.50.60">
    <property type="entry name" value="FAD/NAD(P)-binding domain"/>
    <property type="match status" value="1"/>
</dbReference>
<organism evidence="15 16">
    <name type="scientific">Brevirhabdus pacifica</name>
    <dbReference type="NCBI Taxonomy" id="1267768"/>
    <lineage>
        <taxon>Bacteria</taxon>
        <taxon>Pseudomonadati</taxon>
        <taxon>Pseudomonadota</taxon>
        <taxon>Alphaproteobacteria</taxon>
        <taxon>Rhodobacterales</taxon>
        <taxon>Paracoccaceae</taxon>
        <taxon>Brevirhabdus</taxon>
    </lineage>
</organism>
<dbReference type="STRING" id="1267768.BV394_07395"/>
<keyword evidence="9 14" id="KW-0560">Oxidoreductase</keyword>
<keyword evidence="5 14" id="KW-0285">Flavoprotein</keyword>
<keyword evidence="10 14" id="KW-0408">Iron</keyword>
<comment type="catalytic activity">
    <reaction evidence="13 14">
        <text>a ubiquinone + reduced [electron-transfer flavoprotein] = a ubiquinol + oxidized [electron-transfer flavoprotein] + H(+)</text>
        <dbReference type="Rhea" id="RHEA:24052"/>
        <dbReference type="Rhea" id="RHEA-COMP:9565"/>
        <dbReference type="Rhea" id="RHEA-COMP:9566"/>
        <dbReference type="Rhea" id="RHEA-COMP:10685"/>
        <dbReference type="Rhea" id="RHEA-COMP:10686"/>
        <dbReference type="ChEBI" id="CHEBI:15378"/>
        <dbReference type="ChEBI" id="CHEBI:16389"/>
        <dbReference type="ChEBI" id="CHEBI:17976"/>
        <dbReference type="ChEBI" id="CHEBI:57692"/>
        <dbReference type="ChEBI" id="CHEBI:58307"/>
        <dbReference type="EC" id="1.5.5.1"/>
    </reaction>
</comment>
<evidence type="ECO:0000256" key="8">
    <source>
        <dbReference type="ARBA" id="ARBA00022982"/>
    </source>
</evidence>
<dbReference type="RefSeq" id="WP_076979582.1">
    <property type="nucleotide sequence ID" value="NZ_CP019124.1"/>
</dbReference>
<sequence length="549" mass="59377">MSDSARETMEYDVVIVGAGPAGLSAAIRLKQLNADLDVVVLEKGSEVGAHILSGAVLDPSGLDALLPDWRNMGAPINVEVKRDEFHMLGESGSVRIPNFLMPPLMSNHGNYIVSMGNVCRWMAEQAEALGVEIFPGMSCSALVYREDGSVKGVVAGEFGLNTDGTPGPNYEPGMELHGKYVLLGEGVRGSLSKQVIEKFALDGDSDVQKYGLGMKEIWEIDPAKHQQGKVVHTMGWPLGGNAGGGSFIYHLDNNQVYVGFVVHLNYANPYLFPYMEFQRFKHHPMVAELLEGGKRVAYGARAISEGGWQSLPKLAFPGGALLGCSAGMVNVPRIKGNHNAMLSGKAAAEAIVEALAAGRSADVLDGYDGAVRDGAIGRDLRPVRNVKPLWSRFGLLASLTVGGLDMWTNNLFGFSLFGTLKHQKTDAEATELAEQHKPIDYPRPDGVLSFDRLTNVSFSMTNHEENQPCHLKLRDADTPVKVNLPLYAGPSARYCPAGVYEFVGEGEAVKFQINFQNCVHCKTCDIKDPSQNIVWTTPQGGDGPNYPNM</sequence>
<dbReference type="PANTHER" id="PTHR10617">
    <property type="entry name" value="ELECTRON TRANSFER FLAVOPROTEIN-UBIQUINONE OXIDOREDUCTASE"/>
    <property type="match status" value="1"/>
</dbReference>
<dbReference type="Pfam" id="PF21162">
    <property type="entry name" value="ETFQO_UQ-bd"/>
    <property type="match status" value="1"/>
</dbReference>
<evidence type="ECO:0000256" key="12">
    <source>
        <dbReference type="ARBA" id="ARBA00023075"/>
    </source>
</evidence>
<keyword evidence="8 14" id="KW-0249">Electron transport</keyword>
<dbReference type="OrthoDB" id="9766632at2"/>
<dbReference type="InterPro" id="IPR007859">
    <property type="entry name" value="ETF-QO/FixX_C"/>
</dbReference>
<evidence type="ECO:0000256" key="6">
    <source>
        <dbReference type="ARBA" id="ARBA00022723"/>
    </source>
</evidence>
<evidence type="ECO:0000256" key="1">
    <source>
        <dbReference type="ARBA" id="ARBA00001974"/>
    </source>
</evidence>
<dbReference type="AlphaFoldDB" id="A0A1U7DI30"/>
<proteinExistence type="predicted"/>
<evidence type="ECO:0000256" key="14">
    <source>
        <dbReference type="RuleBase" id="RU366068"/>
    </source>
</evidence>